<protein>
    <submittedName>
        <fullName evidence="1">Uncharacterized protein</fullName>
    </submittedName>
</protein>
<sequence length="129" mass="14256">MFCLLVPMTIPFVPDARLQRAPSVPDASCCVPDACAKRKTGASGSESQEEQNLRVSFAEMLVVCEILKEKGNMKSALARKGKNKAASSSTARAKKSRQQPKTEQIPKPNWRNTEALCDQHEVWQRGIVL</sequence>
<keyword evidence="2" id="KW-1185">Reference proteome</keyword>
<accession>A0ACB9J620</accession>
<gene>
    <name evidence="1" type="ORF">L1987_14875</name>
</gene>
<name>A0ACB9J620_9ASTR</name>
<proteinExistence type="predicted"/>
<organism evidence="1 2">
    <name type="scientific">Smallanthus sonchifolius</name>
    <dbReference type="NCBI Taxonomy" id="185202"/>
    <lineage>
        <taxon>Eukaryota</taxon>
        <taxon>Viridiplantae</taxon>
        <taxon>Streptophyta</taxon>
        <taxon>Embryophyta</taxon>
        <taxon>Tracheophyta</taxon>
        <taxon>Spermatophyta</taxon>
        <taxon>Magnoliopsida</taxon>
        <taxon>eudicotyledons</taxon>
        <taxon>Gunneridae</taxon>
        <taxon>Pentapetalae</taxon>
        <taxon>asterids</taxon>
        <taxon>campanulids</taxon>
        <taxon>Asterales</taxon>
        <taxon>Asteraceae</taxon>
        <taxon>Asteroideae</taxon>
        <taxon>Heliantheae alliance</taxon>
        <taxon>Millerieae</taxon>
        <taxon>Smallanthus</taxon>
    </lineage>
</organism>
<reference evidence="1 2" key="2">
    <citation type="journal article" date="2022" name="Mol. Ecol. Resour.">
        <title>The genomes of chicory, endive, great burdock and yacon provide insights into Asteraceae paleo-polyploidization history and plant inulin production.</title>
        <authorList>
            <person name="Fan W."/>
            <person name="Wang S."/>
            <person name="Wang H."/>
            <person name="Wang A."/>
            <person name="Jiang F."/>
            <person name="Liu H."/>
            <person name="Zhao H."/>
            <person name="Xu D."/>
            <person name="Zhang Y."/>
        </authorList>
    </citation>
    <scope>NUCLEOTIDE SEQUENCE [LARGE SCALE GENOMIC DNA]</scope>
    <source>
        <strain evidence="2">cv. Yunnan</strain>
        <tissue evidence="1">Leaves</tissue>
    </source>
</reference>
<evidence type="ECO:0000313" key="2">
    <source>
        <dbReference type="Proteomes" id="UP001056120"/>
    </source>
</evidence>
<dbReference type="Proteomes" id="UP001056120">
    <property type="component" value="Linkage Group LG05"/>
</dbReference>
<evidence type="ECO:0000313" key="1">
    <source>
        <dbReference type="EMBL" id="KAI3815215.1"/>
    </source>
</evidence>
<dbReference type="EMBL" id="CM042022">
    <property type="protein sequence ID" value="KAI3815215.1"/>
    <property type="molecule type" value="Genomic_DNA"/>
</dbReference>
<comment type="caution">
    <text evidence="1">The sequence shown here is derived from an EMBL/GenBank/DDBJ whole genome shotgun (WGS) entry which is preliminary data.</text>
</comment>
<reference evidence="2" key="1">
    <citation type="journal article" date="2022" name="Mol. Ecol. Resour.">
        <title>The genomes of chicory, endive, great burdock and yacon provide insights into Asteraceae palaeo-polyploidization history and plant inulin production.</title>
        <authorList>
            <person name="Fan W."/>
            <person name="Wang S."/>
            <person name="Wang H."/>
            <person name="Wang A."/>
            <person name="Jiang F."/>
            <person name="Liu H."/>
            <person name="Zhao H."/>
            <person name="Xu D."/>
            <person name="Zhang Y."/>
        </authorList>
    </citation>
    <scope>NUCLEOTIDE SEQUENCE [LARGE SCALE GENOMIC DNA]</scope>
    <source>
        <strain evidence="2">cv. Yunnan</strain>
    </source>
</reference>